<name>A0A0A0KDL2_CUCSA</name>
<keyword evidence="2" id="KW-1185">Reference proteome</keyword>
<accession>A0A0A0KDL2</accession>
<proteinExistence type="predicted"/>
<dbReference type="AlphaFoldDB" id="A0A0A0KDL2"/>
<dbReference type="Proteomes" id="UP000029981">
    <property type="component" value="Chromosome 6"/>
</dbReference>
<reference evidence="1 2" key="1">
    <citation type="journal article" date="2009" name="Nat. Genet.">
        <title>The genome of the cucumber, Cucumis sativus L.</title>
        <authorList>
            <person name="Huang S."/>
            <person name="Li R."/>
            <person name="Zhang Z."/>
            <person name="Li L."/>
            <person name="Gu X."/>
            <person name="Fan W."/>
            <person name="Lucas W.J."/>
            <person name="Wang X."/>
            <person name="Xie B."/>
            <person name="Ni P."/>
            <person name="Ren Y."/>
            <person name="Zhu H."/>
            <person name="Li J."/>
            <person name="Lin K."/>
            <person name="Jin W."/>
            <person name="Fei Z."/>
            <person name="Li G."/>
            <person name="Staub J."/>
            <person name="Kilian A."/>
            <person name="van der Vossen E.A."/>
            <person name="Wu Y."/>
            <person name="Guo J."/>
            <person name="He J."/>
            <person name="Jia Z."/>
            <person name="Ren Y."/>
            <person name="Tian G."/>
            <person name="Lu Y."/>
            <person name="Ruan J."/>
            <person name="Qian W."/>
            <person name="Wang M."/>
            <person name="Huang Q."/>
            <person name="Li B."/>
            <person name="Xuan Z."/>
            <person name="Cao J."/>
            <person name="Asan"/>
            <person name="Wu Z."/>
            <person name="Zhang J."/>
            <person name="Cai Q."/>
            <person name="Bai Y."/>
            <person name="Zhao B."/>
            <person name="Han Y."/>
            <person name="Li Y."/>
            <person name="Li X."/>
            <person name="Wang S."/>
            <person name="Shi Q."/>
            <person name="Liu S."/>
            <person name="Cho W.K."/>
            <person name="Kim J.Y."/>
            <person name="Xu Y."/>
            <person name="Heller-Uszynska K."/>
            <person name="Miao H."/>
            <person name="Cheng Z."/>
            <person name="Zhang S."/>
            <person name="Wu J."/>
            <person name="Yang Y."/>
            <person name="Kang H."/>
            <person name="Li M."/>
            <person name="Liang H."/>
            <person name="Ren X."/>
            <person name="Shi Z."/>
            <person name="Wen M."/>
            <person name="Jian M."/>
            <person name="Yang H."/>
            <person name="Zhang G."/>
            <person name="Yang Z."/>
            <person name="Chen R."/>
            <person name="Liu S."/>
            <person name="Li J."/>
            <person name="Ma L."/>
            <person name="Liu H."/>
            <person name="Zhou Y."/>
            <person name="Zhao J."/>
            <person name="Fang X."/>
            <person name="Li G."/>
            <person name="Fang L."/>
            <person name="Li Y."/>
            <person name="Liu D."/>
            <person name="Zheng H."/>
            <person name="Zhang Y."/>
            <person name="Qin N."/>
            <person name="Li Z."/>
            <person name="Yang G."/>
            <person name="Yang S."/>
            <person name="Bolund L."/>
            <person name="Kristiansen K."/>
            <person name="Zheng H."/>
            <person name="Li S."/>
            <person name="Zhang X."/>
            <person name="Yang H."/>
            <person name="Wang J."/>
            <person name="Sun R."/>
            <person name="Zhang B."/>
            <person name="Jiang S."/>
            <person name="Wang J."/>
            <person name="Du Y."/>
            <person name="Li S."/>
        </authorList>
    </citation>
    <scope>NUCLEOTIDE SEQUENCE [LARGE SCALE GENOMIC DNA]</scope>
    <source>
        <strain evidence="2">cv. 9930</strain>
    </source>
</reference>
<dbReference type="Gramene" id="KGN45871">
    <property type="protein sequence ID" value="KGN45871"/>
    <property type="gene ID" value="Csa_6G016900"/>
</dbReference>
<reference evidence="1 2" key="3">
    <citation type="journal article" date="2010" name="BMC Genomics">
        <title>Transcriptome sequencing and comparative analysis of cucumber flowers with different sex types.</title>
        <authorList>
            <person name="Guo S."/>
            <person name="Zheng Y."/>
            <person name="Joung J.G."/>
            <person name="Liu S."/>
            <person name="Zhang Z."/>
            <person name="Crasta O.R."/>
            <person name="Sobral B.W."/>
            <person name="Xu Y."/>
            <person name="Huang S."/>
            <person name="Fei Z."/>
        </authorList>
    </citation>
    <scope>NUCLEOTIDE SEQUENCE [LARGE SCALE GENOMIC DNA]</scope>
    <source>
        <strain evidence="2">cv. 9930</strain>
    </source>
</reference>
<sequence>MEVILNGGLSSIEGRSRGSLAFDEGGYDRFNGRSRRASLALFSSWVTGRSRRGSSTIKSG</sequence>
<evidence type="ECO:0000313" key="2">
    <source>
        <dbReference type="Proteomes" id="UP000029981"/>
    </source>
</evidence>
<organism evidence="1 2">
    <name type="scientific">Cucumis sativus</name>
    <name type="common">Cucumber</name>
    <dbReference type="NCBI Taxonomy" id="3659"/>
    <lineage>
        <taxon>Eukaryota</taxon>
        <taxon>Viridiplantae</taxon>
        <taxon>Streptophyta</taxon>
        <taxon>Embryophyta</taxon>
        <taxon>Tracheophyta</taxon>
        <taxon>Spermatophyta</taxon>
        <taxon>Magnoliopsida</taxon>
        <taxon>eudicotyledons</taxon>
        <taxon>Gunneridae</taxon>
        <taxon>Pentapetalae</taxon>
        <taxon>rosids</taxon>
        <taxon>fabids</taxon>
        <taxon>Cucurbitales</taxon>
        <taxon>Cucurbitaceae</taxon>
        <taxon>Benincaseae</taxon>
        <taxon>Cucumis</taxon>
    </lineage>
</organism>
<dbReference type="EMBL" id="CM002927">
    <property type="protein sequence ID" value="KGN45871.1"/>
    <property type="molecule type" value="Genomic_DNA"/>
</dbReference>
<reference evidence="1 2" key="4">
    <citation type="journal article" date="2011" name="BMC Genomics">
        <title>RNA-Seq improves annotation of protein-coding genes in the cucumber genome.</title>
        <authorList>
            <person name="Li Z."/>
            <person name="Zhang Z."/>
            <person name="Yan P."/>
            <person name="Huang S."/>
            <person name="Fei Z."/>
            <person name="Lin K."/>
        </authorList>
    </citation>
    <scope>NUCLEOTIDE SEQUENCE [LARGE SCALE GENOMIC DNA]</scope>
    <source>
        <strain evidence="2">cv. 9930</strain>
    </source>
</reference>
<protein>
    <submittedName>
        <fullName evidence="1">Uncharacterized protein</fullName>
    </submittedName>
</protein>
<gene>
    <name evidence="1" type="ORF">Csa_6G016900</name>
</gene>
<reference evidence="1 2" key="2">
    <citation type="journal article" date="2009" name="PLoS ONE">
        <title>An integrated genetic and cytogenetic map of the cucumber genome.</title>
        <authorList>
            <person name="Ren Y."/>
            <person name="Zhang Z."/>
            <person name="Liu J."/>
            <person name="Staub J.E."/>
            <person name="Han Y."/>
            <person name="Cheng Z."/>
            <person name="Li X."/>
            <person name="Lu J."/>
            <person name="Miao H."/>
            <person name="Kang H."/>
            <person name="Xie B."/>
            <person name="Gu X."/>
            <person name="Wang X."/>
            <person name="Du Y."/>
            <person name="Jin W."/>
            <person name="Huang S."/>
        </authorList>
    </citation>
    <scope>NUCLEOTIDE SEQUENCE [LARGE SCALE GENOMIC DNA]</scope>
    <source>
        <strain evidence="2">cv. 9930</strain>
    </source>
</reference>
<evidence type="ECO:0000313" key="1">
    <source>
        <dbReference type="EMBL" id="KGN45871.1"/>
    </source>
</evidence>